<feature type="compositionally biased region" description="Low complexity" evidence="3">
    <location>
        <begin position="609"/>
        <end position="622"/>
    </location>
</feature>
<dbReference type="PANTHER" id="PTHR10183">
    <property type="entry name" value="CALPAIN"/>
    <property type="match status" value="1"/>
</dbReference>
<feature type="region of interest" description="Disordered" evidence="3">
    <location>
        <begin position="578"/>
        <end position="760"/>
    </location>
</feature>
<dbReference type="EMBL" id="CABFNS010000729">
    <property type="protein sequence ID" value="VUC24904.1"/>
    <property type="molecule type" value="Genomic_DNA"/>
</dbReference>
<keyword evidence="6" id="KW-1185">Reference proteome</keyword>
<comment type="similarity">
    <text evidence="1">Belongs to the peptidase C2 family.</text>
</comment>
<name>A0ABY6U1H1_BIOOC</name>
<feature type="region of interest" description="Disordered" evidence="3">
    <location>
        <begin position="1"/>
        <end position="22"/>
    </location>
</feature>
<proteinExistence type="inferred from homology"/>
<evidence type="ECO:0000313" key="5">
    <source>
        <dbReference type="EMBL" id="VUC24904.1"/>
    </source>
</evidence>
<evidence type="ECO:0000256" key="1">
    <source>
        <dbReference type="ARBA" id="ARBA00007623"/>
    </source>
</evidence>
<organism evidence="5 6">
    <name type="scientific">Bionectria ochroleuca</name>
    <name type="common">Gliocladium roseum</name>
    <dbReference type="NCBI Taxonomy" id="29856"/>
    <lineage>
        <taxon>Eukaryota</taxon>
        <taxon>Fungi</taxon>
        <taxon>Dikarya</taxon>
        <taxon>Ascomycota</taxon>
        <taxon>Pezizomycotina</taxon>
        <taxon>Sordariomycetes</taxon>
        <taxon>Hypocreomycetidae</taxon>
        <taxon>Hypocreales</taxon>
        <taxon>Bionectriaceae</taxon>
        <taxon>Clonostachys</taxon>
    </lineage>
</organism>
<evidence type="ECO:0000259" key="4">
    <source>
        <dbReference type="PROSITE" id="PS50203"/>
    </source>
</evidence>
<dbReference type="SMART" id="SM00230">
    <property type="entry name" value="CysPc"/>
    <property type="match status" value="1"/>
</dbReference>
<dbReference type="InterPro" id="IPR022684">
    <property type="entry name" value="Calpain_cysteine_protease"/>
</dbReference>
<dbReference type="PRINTS" id="PR00704">
    <property type="entry name" value="CALPAIN"/>
</dbReference>
<dbReference type="InterPro" id="IPR000169">
    <property type="entry name" value="Pept_cys_AS"/>
</dbReference>
<sequence>MSEIALSIKPSPKRSSKEHPQEHISKFWQKFHHKNPGKITSIFPRDLYKSVAPNLAPSAIGVRNAAQSYENARRKCLEMVRKAVARCESTNSKFIDQEFEIESDHYMETHNCLRGLVNSGDFYYVPGSVHRVPWIFDSPQFTVDGFSGSDIKQGALGNCWWLAAIGNIAHRKDLMNKICVARDEECGVYGFVFFKDGEWIPTIIDDNLYLDETDYGKDEEVYDVTGKKAKQWKKNKQTGSEALSFAKCAEENETWLPLLEKAYAKVHGDYEALIAGCVGSGVEEMTGGVSSMVLTTSILRKEKLWRELLQADQDDGEFVFGLSPSYSSWVSDKNGIVLGHAYSIIRAVEVTDEKENKIKLVKIRNPWGETSRGEGEWHGPWSDGSKEWTGEMLRKLRHEFGDDGVWWMTLDDMLQNFQRIYRTRLFDARWTVAQQWTSLPISWIPGYHKTKFVITVQEEGLAVIVLSKLDERYFADLAGPYDFTMNFIVLPSGSDEPIGEAHSSKLDSNDRSANCEIYLQPGKYDVIPRVLAERSSLPPVEDIVKEYATADPVKLQQKGLLYDIAHAKVGVLDEDEVYEKKKQEEKEKEKAKKRKEKAEDAEKYHMRQAMEQMTAAMAAMQMELDKKEDSKEEEEKKDKEKTKEGEKKSGTASKDEKKEGSSDTKVTTSSGDSAVPFAADNEEKNKGEEKEEEKKKKEEKNVEKEEKEDGKEEDESSDESSDEEDQDKAEEKEDEGAGSSDEEEEKDDSDDDVEEGKLPWNAVCVTGLRVYSEDKNISVEIVQSEE</sequence>
<feature type="compositionally biased region" description="Polar residues" evidence="3">
    <location>
        <begin position="663"/>
        <end position="672"/>
    </location>
</feature>
<dbReference type="PROSITE" id="PS00139">
    <property type="entry name" value="THIOL_PROTEASE_CYS"/>
    <property type="match status" value="1"/>
</dbReference>
<evidence type="ECO:0000256" key="3">
    <source>
        <dbReference type="SAM" id="MobiDB-lite"/>
    </source>
</evidence>
<evidence type="ECO:0000256" key="2">
    <source>
        <dbReference type="PROSITE-ProRule" id="PRU00239"/>
    </source>
</evidence>
<feature type="compositionally biased region" description="Basic and acidic residues" evidence="3">
    <location>
        <begin position="623"/>
        <end position="662"/>
    </location>
</feature>
<keyword evidence="2" id="KW-0378">Hydrolase</keyword>
<keyword evidence="2" id="KW-0645">Protease</keyword>
<dbReference type="Proteomes" id="UP000766486">
    <property type="component" value="Unassembled WGS sequence"/>
</dbReference>
<feature type="domain" description="Calpain catalytic" evidence="4">
    <location>
        <begin position="93"/>
        <end position="426"/>
    </location>
</feature>
<protein>
    <recommendedName>
        <fullName evidence="4">Calpain catalytic domain-containing protein</fullName>
    </recommendedName>
</protein>
<dbReference type="Gene3D" id="3.90.70.10">
    <property type="entry name" value="Cysteine proteinases"/>
    <property type="match status" value="1"/>
</dbReference>
<reference evidence="5 6" key="1">
    <citation type="submission" date="2019-06" db="EMBL/GenBank/DDBJ databases">
        <authorList>
            <person name="Broberg M."/>
        </authorList>
    </citation>
    <scope>NUCLEOTIDE SEQUENCE [LARGE SCALE GENOMIC DNA]</scope>
</reference>
<feature type="compositionally biased region" description="Basic and acidic residues" evidence="3">
    <location>
        <begin position="681"/>
        <end position="710"/>
    </location>
</feature>
<evidence type="ECO:0000313" key="6">
    <source>
        <dbReference type="Proteomes" id="UP000766486"/>
    </source>
</evidence>
<dbReference type="PROSITE" id="PS50203">
    <property type="entry name" value="CALPAIN_CAT"/>
    <property type="match status" value="1"/>
</dbReference>
<gene>
    <name evidence="5" type="ORF">CLO192961_LOCUS154636</name>
</gene>
<dbReference type="Pfam" id="PF00648">
    <property type="entry name" value="Peptidase_C2"/>
    <property type="match status" value="1"/>
</dbReference>
<accession>A0ABY6U1H1</accession>
<feature type="compositionally biased region" description="Basic and acidic residues" evidence="3">
    <location>
        <begin position="578"/>
        <end position="605"/>
    </location>
</feature>
<comment type="caution">
    <text evidence="5">The sequence shown here is derived from an EMBL/GenBank/DDBJ whole genome shotgun (WGS) entry which is preliminary data.</text>
</comment>
<feature type="compositionally biased region" description="Acidic residues" evidence="3">
    <location>
        <begin position="711"/>
        <end position="754"/>
    </location>
</feature>
<dbReference type="SUPFAM" id="SSF54001">
    <property type="entry name" value="Cysteine proteinases"/>
    <property type="match status" value="1"/>
</dbReference>
<feature type="active site" evidence="2">
    <location>
        <position position="340"/>
    </location>
</feature>
<dbReference type="InterPro" id="IPR038765">
    <property type="entry name" value="Papain-like_cys_pep_sf"/>
</dbReference>
<dbReference type="PANTHER" id="PTHR10183:SF425">
    <property type="entry name" value="CALPAIN-5"/>
    <property type="match status" value="1"/>
</dbReference>
<feature type="active site" evidence="2">
    <location>
        <position position="365"/>
    </location>
</feature>
<keyword evidence="2" id="KW-0788">Thiol protease</keyword>
<dbReference type="InterPro" id="IPR001300">
    <property type="entry name" value="Peptidase_C2_calpain_cat"/>
</dbReference>
<feature type="active site" evidence="2">
    <location>
        <position position="159"/>
    </location>
</feature>